<dbReference type="Proteomes" id="UP000669179">
    <property type="component" value="Unassembled WGS sequence"/>
</dbReference>
<sequence length="565" mass="59108">MDGLHNGDPEALGGYALLGRLGAGGQGVVYLGRGASGALVAVKTLNAASVADPVARRRFAGEVALVRQVSSFCVAEIVDADLEGERPYIVSEYVNGPSLQAGVTGDGPLSGGALHRLAVGTMTALAAIHAAGIVHRDFKPHNVLLGRDGPRVVDFGIARLLDSGATVTGQVLGTVAYMSPEQASGGHVEASSDMFSWAGTMAFAAGGGPPFGRDGLAAVTHRIMYGEPGLPKLPAELDAVVRDCLAKDPRSRPAARDVLLRLIGDRQAPADHATLQGTSWGHTTPDAARTLPPSPPAHTAPTPMPPAAPMRRPRRRALEVAAVGGVVVLAAAIGTAIVLWPSGDGGKPPAPPAVNGTLLNRDDFSERAGWDGDTFNITGTAAERVNHGYELSREVYSMYVDKTARTNTSLSPTPPKNPPSGQAERNVVVGATVQIRRASGRGFVGLVCLWDEDVARGYEFLLGRDGTARIVRYDRGVNRDLGAPGKAVVPDVGRTVALRAACRRDASGTHVTFWVNNAQMVDATDSPGLPEDPVSQVGFYLQIPESSADGSLYASYDDFYLYRPA</sequence>
<evidence type="ECO:0000256" key="5">
    <source>
        <dbReference type="SAM" id="MobiDB-lite"/>
    </source>
</evidence>
<name>A0A939TB56_9ACTN</name>
<keyword evidence="4" id="KW-0067">ATP-binding</keyword>
<feature type="transmembrane region" description="Helical" evidence="6">
    <location>
        <begin position="320"/>
        <end position="340"/>
    </location>
</feature>
<dbReference type="Gene3D" id="2.60.120.560">
    <property type="entry name" value="Exo-inulinase, domain 1"/>
    <property type="match status" value="1"/>
</dbReference>
<dbReference type="PROSITE" id="PS00108">
    <property type="entry name" value="PROTEIN_KINASE_ST"/>
    <property type="match status" value="1"/>
</dbReference>
<keyword evidence="8" id="KW-0723">Serine/threonine-protein kinase</keyword>
<keyword evidence="6" id="KW-0812">Transmembrane</keyword>
<dbReference type="Gene3D" id="3.30.200.20">
    <property type="entry name" value="Phosphorylase Kinase, domain 1"/>
    <property type="match status" value="1"/>
</dbReference>
<evidence type="ECO:0000313" key="9">
    <source>
        <dbReference type="Proteomes" id="UP000669179"/>
    </source>
</evidence>
<dbReference type="RefSeq" id="WP_208257698.1">
    <property type="nucleotide sequence ID" value="NZ_JAGEOJ010000009.1"/>
</dbReference>
<dbReference type="Gene3D" id="1.10.510.10">
    <property type="entry name" value="Transferase(Phosphotransferase) domain 1"/>
    <property type="match status" value="1"/>
</dbReference>
<dbReference type="PROSITE" id="PS50011">
    <property type="entry name" value="PROTEIN_KINASE_DOM"/>
    <property type="match status" value="1"/>
</dbReference>
<organism evidence="8 9">
    <name type="scientific">Actinomadura barringtoniae</name>
    <dbReference type="NCBI Taxonomy" id="1427535"/>
    <lineage>
        <taxon>Bacteria</taxon>
        <taxon>Bacillati</taxon>
        <taxon>Actinomycetota</taxon>
        <taxon>Actinomycetes</taxon>
        <taxon>Streptosporangiales</taxon>
        <taxon>Thermomonosporaceae</taxon>
        <taxon>Actinomadura</taxon>
    </lineage>
</organism>
<dbReference type="InterPro" id="IPR000719">
    <property type="entry name" value="Prot_kinase_dom"/>
</dbReference>
<keyword evidence="6" id="KW-0472">Membrane</keyword>
<keyword evidence="6" id="KW-1133">Transmembrane helix</keyword>
<comment type="caution">
    <text evidence="8">The sequence shown here is derived from an EMBL/GenBank/DDBJ whole genome shotgun (WGS) entry which is preliminary data.</text>
</comment>
<keyword evidence="3 8" id="KW-0418">Kinase</keyword>
<dbReference type="AlphaFoldDB" id="A0A939TB56"/>
<feature type="compositionally biased region" description="Pro residues" evidence="5">
    <location>
        <begin position="292"/>
        <end position="308"/>
    </location>
</feature>
<dbReference type="GO" id="GO:0005524">
    <property type="term" value="F:ATP binding"/>
    <property type="evidence" value="ECO:0007669"/>
    <property type="project" value="UniProtKB-KW"/>
</dbReference>
<evidence type="ECO:0000256" key="3">
    <source>
        <dbReference type="ARBA" id="ARBA00022777"/>
    </source>
</evidence>
<dbReference type="InterPro" id="IPR011009">
    <property type="entry name" value="Kinase-like_dom_sf"/>
</dbReference>
<evidence type="ECO:0000256" key="6">
    <source>
        <dbReference type="SAM" id="Phobius"/>
    </source>
</evidence>
<evidence type="ECO:0000259" key="7">
    <source>
        <dbReference type="PROSITE" id="PS50011"/>
    </source>
</evidence>
<dbReference type="SUPFAM" id="SSF56112">
    <property type="entry name" value="Protein kinase-like (PK-like)"/>
    <property type="match status" value="1"/>
</dbReference>
<dbReference type="InterPro" id="IPR008271">
    <property type="entry name" value="Ser/Thr_kinase_AS"/>
</dbReference>
<evidence type="ECO:0000313" key="8">
    <source>
        <dbReference type="EMBL" id="MBO2449800.1"/>
    </source>
</evidence>
<feature type="region of interest" description="Disordered" evidence="5">
    <location>
        <begin position="271"/>
        <end position="312"/>
    </location>
</feature>
<protein>
    <submittedName>
        <fullName evidence="8">Serine/threonine protein kinase</fullName>
    </submittedName>
</protein>
<reference evidence="8" key="1">
    <citation type="submission" date="2021-03" db="EMBL/GenBank/DDBJ databases">
        <authorList>
            <person name="Kanchanasin P."/>
            <person name="Saeng-In P."/>
            <person name="Phongsopitanun W."/>
            <person name="Yuki M."/>
            <person name="Kudo T."/>
            <person name="Ohkuma M."/>
            <person name="Tanasupawat S."/>
        </authorList>
    </citation>
    <scope>NUCLEOTIDE SEQUENCE</scope>
    <source>
        <strain evidence="8">GKU 128</strain>
    </source>
</reference>
<feature type="domain" description="Protein kinase" evidence="7">
    <location>
        <begin position="15"/>
        <end position="275"/>
    </location>
</feature>
<dbReference type="CDD" id="cd14014">
    <property type="entry name" value="STKc_PknB_like"/>
    <property type="match status" value="1"/>
</dbReference>
<keyword evidence="1" id="KW-0808">Transferase</keyword>
<dbReference type="EMBL" id="JAGEOJ010000009">
    <property type="protein sequence ID" value="MBO2449800.1"/>
    <property type="molecule type" value="Genomic_DNA"/>
</dbReference>
<dbReference type="Pfam" id="PF00069">
    <property type="entry name" value="Pkinase"/>
    <property type="match status" value="1"/>
</dbReference>
<accession>A0A939TB56</accession>
<evidence type="ECO:0000256" key="1">
    <source>
        <dbReference type="ARBA" id="ARBA00022679"/>
    </source>
</evidence>
<dbReference type="PANTHER" id="PTHR43289">
    <property type="entry name" value="MITOGEN-ACTIVATED PROTEIN KINASE KINASE KINASE 20-RELATED"/>
    <property type="match status" value="1"/>
</dbReference>
<dbReference type="PANTHER" id="PTHR43289:SF34">
    <property type="entry name" value="SERINE_THREONINE-PROTEIN KINASE YBDM-RELATED"/>
    <property type="match status" value="1"/>
</dbReference>
<dbReference type="GO" id="GO:0004674">
    <property type="term" value="F:protein serine/threonine kinase activity"/>
    <property type="evidence" value="ECO:0007669"/>
    <property type="project" value="UniProtKB-KW"/>
</dbReference>
<evidence type="ECO:0000256" key="2">
    <source>
        <dbReference type="ARBA" id="ARBA00022741"/>
    </source>
</evidence>
<evidence type="ECO:0000256" key="4">
    <source>
        <dbReference type="ARBA" id="ARBA00022840"/>
    </source>
</evidence>
<gene>
    <name evidence="8" type="ORF">J4573_22050</name>
</gene>
<proteinExistence type="predicted"/>
<keyword evidence="2" id="KW-0547">Nucleotide-binding</keyword>
<keyword evidence="9" id="KW-1185">Reference proteome</keyword>